<dbReference type="Proteomes" id="UP001500603">
    <property type="component" value="Unassembled WGS sequence"/>
</dbReference>
<dbReference type="SUPFAM" id="SSF56601">
    <property type="entry name" value="beta-lactamase/transpeptidase-like"/>
    <property type="match status" value="1"/>
</dbReference>
<accession>A0ABP9KHK8</accession>
<proteinExistence type="predicted"/>
<dbReference type="RefSeq" id="WP_345496980.1">
    <property type="nucleotide sequence ID" value="NZ_BAABJM010000003.1"/>
</dbReference>
<dbReference type="PANTHER" id="PTHR43319:SF3">
    <property type="entry name" value="BETA-LACTAMASE-RELATED DOMAIN-CONTAINING PROTEIN"/>
    <property type="match status" value="1"/>
</dbReference>
<dbReference type="PANTHER" id="PTHR43319">
    <property type="entry name" value="BETA-LACTAMASE-RELATED"/>
    <property type="match status" value="1"/>
</dbReference>
<dbReference type="Gene3D" id="3.40.710.10">
    <property type="entry name" value="DD-peptidase/beta-lactamase superfamily"/>
    <property type="match status" value="1"/>
</dbReference>
<dbReference type="EMBL" id="BAABJM010000003">
    <property type="protein sequence ID" value="GAA5059095.1"/>
    <property type="molecule type" value="Genomic_DNA"/>
</dbReference>
<keyword evidence="3" id="KW-1185">Reference proteome</keyword>
<evidence type="ECO:0000259" key="1">
    <source>
        <dbReference type="Pfam" id="PF00144"/>
    </source>
</evidence>
<reference evidence="3" key="1">
    <citation type="journal article" date="2019" name="Int. J. Syst. Evol. Microbiol.">
        <title>The Global Catalogue of Microorganisms (GCM) 10K type strain sequencing project: providing services to taxonomists for standard genome sequencing and annotation.</title>
        <authorList>
            <consortium name="The Broad Institute Genomics Platform"/>
            <consortium name="The Broad Institute Genome Sequencing Center for Infectious Disease"/>
            <person name="Wu L."/>
            <person name="Ma J."/>
        </authorList>
    </citation>
    <scope>NUCLEOTIDE SEQUENCE [LARGE SCALE GENOMIC DNA]</scope>
    <source>
        <strain evidence="3">JCM 18298</strain>
    </source>
</reference>
<feature type="domain" description="Beta-lactamase-related" evidence="1">
    <location>
        <begin position="30"/>
        <end position="378"/>
    </location>
</feature>
<dbReference type="InterPro" id="IPR001466">
    <property type="entry name" value="Beta-lactam-related"/>
</dbReference>
<dbReference type="Pfam" id="PF00144">
    <property type="entry name" value="Beta-lactamase"/>
    <property type="match status" value="1"/>
</dbReference>
<dbReference type="InterPro" id="IPR052907">
    <property type="entry name" value="Beta-lactamase/esterase"/>
</dbReference>
<protein>
    <submittedName>
        <fullName evidence="2">Serine hydrolase domain-containing protein</fullName>
    </submittedName>
</protein>
<evidence type="ECO:0000313" key="2">
    <source>
        <dbReference type="EMBL" id="GAA5059095.1"/>
    </source>
</evidence>
<keyword evidence="2" id="KW-0378">Hydrolase</keyword>
<gene>
    <name evidence="2" type="ORF">GCM10023318_39200</name>
</gene>
<name>A0ABP9KHK8_9NOCA</name>
<comment type="caution">
    <text evidence="2">The sequence shown here is derived from an EMBL/GenBank/DDBJ whole genome shotgun (WGS) entry which is preliminary data.</text>
</comment>
<evidence type="ECO:0000313" key="3">
    <source>
        <dbReference type="Proteomes" id="UP001500603"/>
    </source>
</evidence>
<dbReference type="GO" id="GO:0016787">
    <property type="term" value="F:hydrolase activity"/>
    <property type="evidence" value="ECO:0007669"/>
    <property type="project" value="UniProtKB-KW"/>
</dbReference>
<sequence>MSTVASGELAALPDGVGGSATAEFASLARVFARTFGHRGTGGAGLTIHRHGMPLVDIWTGSTGTEVWRRDTGSIVFSATKGITATVIHRLADRGLLDYSAPVAEYWPEFAAAGKGSITVRQLMTHRAGLSALGPLVRAPEELLDARLMQERLAAAKPDRLLGHPAYHALTFGWLMAGLARAVTGRDLPELFRTEVAEPLGIDGLHLGAPPPESSTVFAPLVGSALRQLGNPISAQLFGRGHAVPGALGAAVRCLFVPGVETILAGDHPPILAAQMGAASGVCTAPALATLYSALAGDGKVDGREYLRPRTLAALRKVETYRLDHALFYLPMLWHLGYHSLPVPGGRAGFGHIGLGGSFGWAEPRLGLSVGFVHNRLSAGQLGFDQTLAFWLLPMIMNCLRGARATDVARPAEAA</sequence>
<dbReference type="InterPro" id="IPR012338">
    <property type="entry name" value="Beta-lactam/transpept-like"/>
</dbReference>
<organism evidence="2 3">
    <name type="scientific">Nocardia callitridis</name>
    <dbReference type="NCBI Taxonomy" id="648753"/>
    <lineage>
        <taxon>Bacteria</taxon>
        <taxon>Bacillati</taxon>
        <taxon>Actinomycetota</taxon>
        <taxon>Actinomycetes</taxon>
        <taxon>Mycobacteriales</taxon>
        <taxon>Nocardiaceae</taxon>
        <taxon>Nocardia</taxon>
    </lineage>
</organism>